<keyword evidence="7" id="KW-1185">Reference proteome</keyword>
<keyword evidence="2 4" id="KW-0863">Zinc-finger</keyword>
<evidence type="ECO:0000313" key="7">
    <source>
        <dbReference type="Proteomes" id="UP000821837"/>
    </source>
</evidence>
<dbReference type="GO" id="GO:0008270">
    <property type="term" value="F:zinc ion binding"/>
    <property type="evidence" value="ECO:0007669"/>
    <property type="project" value="UniProtKB-KW"/>
</dbReference>
<name>A0A9D4QDP3_RHISA</name>
<dbReference type="Pfam" id="PF00097">
    <property type="entry name" value="zf-C3HC4"/>
    <property type="match status" value="1"/>
</dbReference>
<evidence type="ECO:0000313" key="6">
    <source>
        <dbReference type="EMBL" id="KAH7976487.1"/>
    </source>
</evidence>
<proteinExistence type="predicted"/>
<evidence type="ECO:0000259" key="5">
    <source>
        <dbReference type="PROSITE" id="PS50089"/>
    </source>
</evidence>
<dbReference type="InterPro" id="IPR017907">
    <property type="entry name" value="Znf_RING_CS"/>
</dbReference>
<evidence type="ECO:0000256" key="2">
    <source>
        <dbReference type="ARBA" id="ARBA00022771"/>
    </source>
</evidence>
<dbReference type="VEuPathDB" id="VectorBase:RSAN_030457"/>
<sequence>MPDRGGLRALHRLCDSVTGANWRLTRFEDELTVNQYACRVCHVIPSTTVVLPCSHILCEQCLTGCVVQNGGSICPLDAQPFCEDECQKLKLPAKTKHNLKMALVGDVRSAEPAAQRLTHLRLLRWLRLTGSRRRDGTQAFSHVTS</sequence>
<dbReference type="InterPro" id="IPR013083">
    <property type="entry name" value="Znf_RING/FYVE/PHD"/>
</dbReference>
<dbReference type="AlphaFoldDB" id="A0A9D4QDP3"/>
<dbReference type="EMBL" id="JABSTV010001246">
    <property type="protein sequence ID" value="KAH7976487.1"/>
    <property type="molecule type" value="Genomic_DNA"/>
</dbReference>
<comment type="caution">
    <text evidence="6">The sequence shown here is derived from an EMBL/GenBank/DDBJ whole genome shotgun (WGS) entry which is preliminary data.</text>
</comment>
<feature type="domain" description="RING-type" evidence="5">
    <location>
        <begin position="38"/>
        <end position="77"/>
    </location>
</feature>
<gene>
    <name evidence="6" type="ORF">HPB52_014488</name>
</gene>
<dbReference type="Proteomes" id="UP000821837">
    <property type="component" value="Chromosome 10"/>
</dbReference>
<dbReference type="InterPro" id="IPR001841">
    <property type="entry name" value="Znf_RING"/>
</dbReference>
<evidence type="ECO:0000256" key="1">
    <source>
        <dbReference type="ARBA" id="ARBA00022723"/>
    </source>
</evidence>
<evidence type="ECO:0000256" key="3">
    <source>
        <dbReference type="ARBA" id="ARBA00022833"/>
    </source>
</evidence>
<keyword evidence="1" id="KW-0479">Metal-binding</keyword>
<evidence type="ECO:0000256" key="4">
    <source>
        <dbReference type="PROSITE-ProRule" id="PRU00175"/>
    </source>
</evidence>
<reference evidence="6" key="2">
    <citation type="submission" date="2021-09" db="EMBL/GenBank/DDBJ databases">
        <authorList>
            <person name="Jia N."/>
            <person name="Wang J."/>
            <person name="Shi W."/>
            <person name="Du L."/>
            <person name="Sun Y."/>
            <person name="Zhan W."/>
            <person name="Jiang J."/>
            <person name="Wang Q."/>
            <person name="Zhang B."/>
            <person name="Ji P."/>
            <person name="Sakyi L.B."/>
            <person name="Cui X."/>
            <person name="Yuan T."/>
            <person name="Jiang B."/>
            <person name="Yang W."/>
            <person name="Lam T.T.-Y."/>
            <person name="Chang Q."/>
            <person name="Ding S."/>
            <person name="Wang X."/>
            <person name="Zhu J."/>
            <person name="Ruan X."/>
            <person name="Zhao L."/>
            <person name="Wei J."/>
            <person name="Que T."/>
            <person name="Du C."/>
            <person name="Cheng J."/>
            <person name="Dai P."/>
            <person name="Han X."/>
            <person name="Huang E."/>
            <person name="Gao Y."/>
            <person name="Liu J."/>
            <person name="Shao H."/>
            <person name="Ye R."/>
            <person name="Li L."/>
            <person name="Wei W."/>
            <person name="Wang X."/>
            <person name="Wang C."/>
            <person name="Huo Q."/>
            <person name="Li W."/>
            <person name="Guo W."/>
            <person name="Chen H."/>
            <person name="Chen S."/>
            <person name="Zhou L."/>
            <person name="Zhou L."/>
            <person name="Ni X."/>
            <person name="Tian J."/>
            <person name="Zhou Y."/>
            <person name="Sheng Y."/>
            <person name="Liu T."/>
            <person name="Pan Y."/>
            <person name="Xia L."/>
            <person name="Li J."/>
            <person name="Zhao F."/>
            <person name="Cao W."/>
        </authorList>
    </citation>
    <scope>NUCLEOTIDE SEQUENCE</scope>
    <source>
        <strain evidence="6">Rsan-2018</strain>
        <tissue evidence="6">Larvae</tissue>
    </source>
</reference>
<dbReference type="SUPFAM" id="SSF57850">
    <property type="entry name" value="RING/U-box"/>
    <property type="match status" value="1"/>
</dbReference>
<dbReference type="PROSITE" id="PS00518">
    <property type="entry name" value="ZF_RING_1"/>
    <property type="match status" value="1"/>
</dbReference>
<accession>A0A9D4QDP3</accession>
<organism evidence="6 7">
    <name type="scientific">Rhipicephalus sanguineus</name>
    <name type="common">Brown dog tick</name>
    <name type="synonym">Ixodes sanguineus</name>
    <dbReference type="NCBI Taxonomy" id="34632"/>
    <lineage>
        <taxon>Eukaryota</taxon>
        <taxon>Metazoa</taxon>
        <taxon>Ecdysozoa</taxon>
        <taxon>Arthropoda</taxon>
        <taxon>Chelicerata</taxon>
        <taxon>Arachnida</taxon>
        <taxon>Acari</taxon>
        <taxon>Parasitiformes</taxon>
        <taxon>Ixodida</taxon>
        <taxon>Ixodoidea</taxon>
        <taxon>Ixodidae</taxon>
        <taxon>Rhipicephalinae</taxon>
        <taxon>Rhipicephalus</taxon>
        <taxon>Rhipicephalus</taxon>
    </lineage>
</organism>
<protein>
    <recommendedName>
        <fullName evidence="5">RING-type domain-containing protein</fullName>
    </recommendedName>
</protein>
<dbReference type="InterPro" id="IPR018957">
    <property type="entry name" value="Znf_C3HC4_RING-type"/>
</dbReference>
<dbReference type="PROSITE" id="PS50089">
    <property type="entry name" value="ZF_RING_2"/>
    <property type="match status" value="1"/>
</dbReference>
<reference evidence="6" key="1">
    <citation type="journal article" date="2020" name="Cell">
        <title>Large-Scale Comparative Analyses of Tick Genomes Elucidate Their Genetic Diversity and Vector Capacities.</title>
        <authorList>
            <consortium name="Tick Genome and Microbiome Consortium (TIGMIC)"/>
            <person name="Jia N."/>
            <person name="Wang J."/>
            <person name="Shi W."/>
            <person name="Du L."/>
            <person name="Sun Y."/>
            <person name="Zhan W."/>
            <person name="Jiang J.F."/>
            <person name="Wang Q."/>
            <person name="Zhang B."/>
            <person name="Ji P."/>
            <person name="Bell-Sakyi L."/>
            <person name="Cui X.M."/>
            <person name="Yuan T.T."/>
            <person name="Jiang B.G."/>
            <person name="Yang W.F."/>
            <person name="Lam T.T."/>
            <person name="Chang Q.C."/>
            <person name="Ding S.J."/>
            <person name="Wang X.J."/>
            <person name="Zhu J.G."/>
            <person name="Ruan X.D."/>
            <person name="Zhao L."/>
            <person name="Wei J.T."/>
            <person name="Ye R.Z."/>
            <person name="Que T.C."/>
            <person name="Du C.H."/>
            <person name="Zhou Y.H."/>
            <person name="Cheng J.X."/>
            <person name="Dai P.F."/>
            <person name="Guo W.B."/>
            <person name="Han X.H."/>
            <person name="Huang E.J."/>
            <person name="Li L.F."/>
            <person name="Wei W."/>
            <person name="Gao Y.C."/>
            <person name="Liu J.Z."/>
            <person name="Shao H.Z."/>
            <person name="Wang X."/>
            <person name="Wang C.C."/>
            <person name="Yang T.C."/>
            <person name="Huo Q.B."/>
            <person name="Li W."/>
            <person name="Chen H.Y."/>
            <person name="Chen S.E."/>
            <person name="Zhou L.G."/>
            <person name="Ni X.B."/>
            <person name="Tian J.H."/>
            <person name="Sheng Y."/>
            <person name="Liu T."/>
            <person name="Pan Y.S."/>
            <person name="Xia L.Y."/>
            <person name="Li J."/>
            <person name="Zhao F."/>
            <person name="Cao W.C."/>
        </authorList>
    </citation>
    <scope>NUCLEOTIDE SEQUENCE</scope>
    <source>
        <strain evidence="6">Rsan-2018</strain>
    </source>
</reference>
<keyword evidence="3" id="KW-0862">Zinc</keyword>
<dbReference type="Gene3D" id="3.30.40.10">
    <property type="entry name" value="Zinc/RING finger domain, C3HC4 (zinc finger)"/>
    <property type="match status" value="1"/>
</dbReference>